<evidence type="ECO:0000256" key="1">
    <source>
        <dbReference type="SAM" id="MobiDB-lite"/>
    </source>
</evidence>
<feature type="region of interest" description="Disordered" evidence="1">
    <location>
        <begin position="214"/>
        <end position="245"/>
    </location>
</feature>
<name>A0A6A5SZN3_9PLEO</name>
<organism evidence="2 3">
    <name type="scientific">Clathrospora elynae</name>
    <dbReference type="NCBI Taxonomy" id="706981"/>
    <lineage>
        <taxon>Eukaryota</taxon>
        <taxon>Fungi</taxon>
        <taxon>Dikarya</taxon>
        <taxon>Ascomycota</taxon>
        <taxon>Pezizomycotina</taxon>
        <taxon>Dothideomycetes</taxon>
        <taxon>Pleosporomycetidae</taxon>
        <taxon>Pleosporales</taxon>
        <taxon>Diademaceae</taxon>
        <taxon>Clathrospora</taxon>
    </lineage>
</organism>
<dbReference type="AlphaFoldDB" id="A0A6A5SZN3"/>
<evidence type="ECO:0000313" key="3">
    <source>
        <dbReference type="Proteomes" id="UP000800038"/>
    </source>
</evidence>
<feature type="compositionally biased region" description="Polar residues" evidence="1">
    <location>
        <begin position="221"/>
        <end position="237"/>
    </location>
</feature>
<dbReference type="EMBL" id="ML976005">
    <property type="protein sequence ID" value="KAF1946155.1"/>
    <property type="molecule type" value="Genomic_DNA"/>
</dbReference>
<keyword evidence="3" id="KW-1185">Reference proteome</keyword>
<proteinExistence type="predicted"/>
<gene>
    <name evidence="2" type="ORF">EJ02DRAFT_508985</name>
</gene>
<evidence type="ECO:0000313" key="2">
    <source>
        <dbReference type="EMBL" id="KAF1946155.1"/>
    </source>
</evidence>
<accession>A0A6A5SZN3</accession>
<protein>
    <submittedName>
        <fullName evidence="2">Uncharacterized protein</fullName>
    </submittedName>
</protein>
<sequence length="319" mass="35764">MEFPYQFPQSGNYPLNSALENGAEQYDGNVDDGLFQYNEHSGPDADTVTYPRSVPSYGDGQQDVRGYSVDQSHEQYESMDGQYYPDTHQGALSQYDRSTCGFQPERSPSHAVIYQHTSQHQEHETSLMNTSWMKPEDLPYSGYGYQPTPPVGTEHNDDVFEDLIEYDGNAPYGSSSTTNGAATHGSMLVDERAEEHTQQSFQYSNPRDESWSEFSMHVDQPNGNTSNSDINYPSTMDSTDDSDLHEWGQSSEATIFPDGNSQTRRPDHLNHLRYPIDDSGHGHMLSESVMAACQIVVQQSTLPQAASIQFGFQRVPRVV</sequence>
<reference evidence="2" key="1">
    <citation type="journal article" date="2020" name="Stud. Mycol.">
        <title>101 Dothideomycetes genomes: a test case for predicting lifestyles and emergence of pathogens.</title>
        <authorList>
            <person name="Haridas S."/>
            <person name="Albert R."/>
            <person name="Binder M."/>
            <person name="Bloem J."/>
            <person name="Labutti K."/>
            <person name="Salamov A."/>
            <person name="Andreopoulos B."/>
            <person name="Baker S."/>
            <person name="Barry K."/>
            <person name="Bills G."/>
            <person name="Bluhm B."/>
            <person name="Cannon C."/>
            <person name="Castanera R."/>
            <person name="Culley D."/>
            <person name="Daum C."/>
            <person name="Ezra D."/>
            <person name="Gonzalez J."/>
            <person name="Henrissat B."/>
            <person name="Kuo A."/>
            <person name="Liang C."/>
            <person name="Lipzen A."/>
            <person name="Lutzoni F."/>
            <person name="Magnuson J."/>
            <person name="Mondo S."/>
            <person name="Nolan M."/>
            <person name="Ohm R."/>
            <person name="Pangilinan J."/>
            <person name="Park H.-J."/>
            <person name="Ramirez L."/>
            <person name="Alfaro M."/>
            <person name="Sun H."/>
            <person name="Tritt A."/>
            <person name="Yoshinaga Y."/>
            <person name="Zwiers L.-H."/>
            <person name="Turgeon B."/>
            <person name="Goodwin S."/>
            <person name="Spatafora J."/>
            <person name="Crous P."/>
            <person name="Grigoriev I."/>
        </authorList>
    </citation>
    <scope>NUCLEOTIDE SEQUENCE</scope>
    <source>
        <strain evidence="2">CBS 161.51</strain>
    </source>
</reference>
<dbReference type="Proteomes" id="UP000800038">
    <property type="component" value="Unassembled WGS sequence"/>
</dbReference>